<dbReference type="Gene3D" id="1.20.58.340">
    <property type="entry name" value="Magnesium transport protein CorA, transmembrane region"/>
    <property type="match status" value="1"/>
</dbReference>
<organism evidence="6 7">
    <name type="scientific">Endocarpon pusillum</name>
    <dbReference type="NCBI Taxonomy" id="364733"/>
    <lineage>
        <taxon>Eukaryota</taxon>
        <taxon>Fungi</taxon>
        <taxon>Dikarya</taxon>
        <taxon>Ascomycota</taxon>
        <taxon>Pezizomycotina</taxon>
        <taxon>Eurotiomycetes</taxon>
        <taxon>Chaetothyriomycetidae</taxon>
        <taxon>Verrucariales</taxon>
        <taxon>Verrucariaceae</taxon>
        <taxon>Endocarpon</taxon>
    </lineage>
</organism>
<comment type="caution">
    <text evidence="6">The sequence shown here is derived from an EMBL/GenBank/DDBJ whole genome shotgun (WGS) entry which is preliminary data.</text>
</comment>
<evidence type="ECO:0000256" key="2">
    <source>
        <dbReference type="ARBA" id="ARBA00022692"/>
    </source>
</evidence>
<proteinExistence type="predicted"/>
<dbReference type="AlphaFoldDB" id="A0A8H7E2S7"/>
<evidence type="ECO:0000313" key="6">
    <source>
        <dbReference type="EMBL" id="KAF7504431.1"/>
    </source>
</evidence>
<keyword evidence="4 5" id="KW-0472">Membrane</keyword>
<evidence type="ECO:0000256" key="1">
    <source>
        <dbReference type="ARBA" id="ARBA00004141"/>
    </source>
</evidence>
<reference evidence="6" key="1">
    <citation type="submission" date="2020-02" db="EMBL/GenBank/DDBJ databases">
        <authorList>
            <person name="Palmer J.M."/>
        </authorList>
    </citation>
    <scope>NUCLEOTIDE SEQUENCE</scope>
    <source>
        <strain evidence="6">EPUS1.4</strain>
        <tissue evidence="6">Thallus</tissue>
    </source>
</reference>
<dbReference type="InterPro" id="IPR045863">
    <property type="entry name" value="CorA_TM1_TM2"/>
</dbReference>
<dbReference type="Proteomes" id="UP000606974">
    <property type="component" value="Unassembled WGS sequence"/>
</dbReference>
<protein>
    <submittedName>
        <fullName evidence="6">Uncharacterized protein</fullName>
    </submittedName>
</protein>
<keyword evidence="2 5" id="KW-0812">Transmembrane</keyword>
<dbReference type="GO" id="GO:0046873">
    <property type="term" value="F:metal ion transmembrane transporter activity"/>
    <property type="evidence" value="ECO:0007669"/>
    <property type="project" value="InterPro"/>
</dbReference>
<feature type="transmembrane region" description="Helical" evidence="5">
    <location>
        <begin position="244"/>
        <end position="262"/>
    </location>
</feature>
<name>A0A8H7E2S7_9EURO</name>
<evidence type="ECO:0000256" key="3">
    <source>
        <dbReference type="ARBA" id="ARBA00022989"/>
    </source>
</evidence>
<evidence type="ECO:0000256" key="5">
    <source>
        <dbReference type="SAM" id="Phobius"/>
    </source>
</evidence>
<gene>
    <name evidence="6" type="ORF">GJ744_002235</name>
</gene>
<dbReference type="SUPFAM" id="SSF144083">
    <property type="entry name" value="Magnesium transport protein CorA, transmembrane region"/>
    <property type="match status" value="1"/>
</dbReference>
<dbReference type="GO" id="GO:0016020">
    <property type="term" value="C:membrane"/>
    <property type="evidence" value="ECO:0007669"/>
    <property type="project" value="UniProtKB-SubCell"/>
</dbReference>
<keyword evidence="7" id="KW-1185">Reference proteome</keyword>
<evidence type="ECO:0000256" key="4">
    <source>
        <dbReference type="ARBA" id="ARBA00023136"/>
    </source>
</evidence>
<dbReference type="EMBL" id="JAACFV010000138">
    <property type="protein sequence ID" value="KAF7504431.1"/>
    <property type="molecule type" value="Genomic_DNA"/>
</dbReference>
<dbReference type="Pfam" id="PF01544">
    <property type="entry name" value="CorA"/>
    <property type="match status" value="1"/>
</dbReference>
<dbReference type="InterPro" id="IPR002523">
    <property type="entry name" value="MgTranspt_CorA/ZnTranspt_ZntB"/>
</dbReference>
<keyword evidence="3 5" id="KW-1133">Transmembrane helix</keyword>
<feature type="transmembrane region" description="Helical" evidence="5">
    <location>
        <begin position="218"/>
        <end position="238"/>
    </location>
</feature>
<dbReference type="OrthoDB" id="3231000at2759"/>
<comment type="subcellular location">
    <subcellularLocation>
        <location evidence="1">Membrane</location>
        <topology evidence="1">Multi-pass membrane protein</topology>
    </subcellularLocation>
</comment>
<sequence length="283" mass="32082">MTDGFSAVANQLSFCPTFFENDLVKGQLYPLCPGTSGEEMCRQPMVLLSSQYGSTIDWTQPVGATAISIIQELLTFEACAVLQYLNMLEVISADFMKRTQFPSYEHTKLETILHFDYMKEVLSRWKSHLLELSAFVKDSPEVWRRSKTEQSSPTQRQRHLEISNDLAYLKERADSLITTCDDGEATLMSNASVQEAKRSAREASLVTELAKATNRLTFIFLPISFITSVFGMNFSQFGQGPLSIWIWVVIACPMLIFSVIIVEKGSWIKRQVQRVRPKTAYDS</sequence>
<accession>A0A8H7E2S7</accession>
<evidence type="ECO:0000313" key="7">
    <source>
        <dbReference type="Proteomes" id="UP000606974"/>
    </source>
</evidence>